<gene>
    <name evidence="4" type="ORF">QN277_006030</name>
</gene>
<dbReference type="InterPro" id="IPR016140">
    <property type="entry name" value="Bifunc_inhib/LTP/seed_store"/>
</dbReference>
<dbReference type="InterPro" id="IPR036312">
    <property type="entry name" value="Bifun_inhib/LTP/seed_sf"/>
</dbReference>
<accession>A0AAE1IYC6</accession>
<keyword evidence="5" id="KW-1185">Reference proteome</keyword>
<dbReference type="AlphaFoldDB" id="A0AAE1IYC6"/>
<evidence type="ECO:0000259" key="3">
    <source>
        <dbReference type="SMART" id="SM00499"/>
    </source>
</evidence>
<dbReference type="SUPFAM" id="SSF47699">
    <property type="entry name" value="Bifunctional inhibitor/lipid-transfer protein/seed storage 2S albumin"/>
    <property type="match status" value="1"/>
</dbReference>
<evidence type="ECO:0000256" key="2">
    <source>
        <dbReference type="SAM" id="SignalP"/>
    </source>
</evidence>
<proteinExistence type="inferred from homology"/>
<sequence length="126" mass="13073">MASKAHATSLLLTLNLLLFITLSSCAPTPCSPPPPSSQQAHCPIDVLKLDVCADLLNSVTVTIGSPRATPCCSLLRGLVDHDAAVCLCGAIRANVLDIIDVDISGSVEVILNKCGKSVSGFQCENN</sequence>
<dbReference type="CDD" id="cd01958">
    <property type="entry name" value="HPS_like"/>
    <property type="match status" value="1"/>
</dbReference>
<feature type="signal peptide" evidence="2">
    <location>
        <begin position="1"/>
        <end position="25"/>
    </location>
</feature>
<comment type="similarity">
    <text evidence="1">Belongs to the plant LTP family. PEARLI1 subfamily.</text>
</comment>
<organism evidence="4 5">
    <name type="scientific">Acacia crassicarpa</name>
    <name type="common">northern wattle</name>
    <dbReference type="NCBI Taxonomy" id="499986"/>
    <lineage>
        <taxon>Eukaryota</taxon>
        <taxon>Viridiplantae</taxon>
        <taxon>Streptophyta</taxon>
        <taxon>Embryophyta</taxon>
        <taxon>Tracheophyta</taxon>
        <taxon>Spermatophyta</taxon>
        <taxon>Magnoliopsida</taxon>
        <taxon>eudicotyledons</taxon>
        <taxon>Gunneridae</taxon>
        <taxon>Pentapetalae</taxon>
        <taxon>rosids</taxon>
        <taxon>fabids</taxon>
        <taxon>Fabales</taxon>
        <taxon>Fabaceae</taxon>
        <taxon>Caesalpinioideae</taxon>
        <taxon>mimosoid clade</taxon>
        <taxon>Acacieae</taxon>
        <taxon>Acacia</taxon>
    </lineage>
</organism>
<feature type="chain" id="PRO_5042069486" description="Bifunctional inhibitor/plant lipid transfer protein/seed storage helical domain-containing protein" evidence="2">
    <location>
        <begin position="26"/>
        <end position="126"/>
    </location>
</feature>
<dbReference type="Proteomes" id="UP001293593">
    <property type="component" value="Unassembled WGS sequence"/>
</dbReference>
<dbReference type="PANTHER" id="PTHR31731">
    <property type="match status" value="1"/>
</dbReference>
<name>A0AAE1IYC6_9FABA</name>
<dbReference type="Gene3D" id="1.10.110.10">
    <property type="entry name" value="Plant lipid-transfer and hydrophobic proteins"/>
    <property type="match status" value="1"/>
</dbReference>
<comment type="caution">
    <text evidence="4">The sequence shown here is derived from an EMBL/GenBank/DDBJ whole genome shotgun (WGS) entry which is preliminary data.</text>
</comment>
<dbReference type="PROSITE" id="PS51257">
    <property type="entry name" value="PROKAR_LIPOPROTEIN"/>
    <property type="match status" value="1"/>
</dbReference>
<keyword evidence="2" id="KW-0732">Signal</keyword>
<dbReference type="InterPro" id="IPR027923">
    <property type="entry name" value="Hydrophob_seed_dom"/>
</dbReference>
<dbReference type="InterPro" id="IPR051636">
    <property type="entry name" value="Plant_LTP/defense-related"/>
</dbReference>
<reference evidence="4" key="1">
    <citation type="submission" date="2023-10" db="EMBL/GenBank/DDBJ databases">
        <title>Chromosome-level genome of the transformable northern wattle, Acacia crassicarpa.</title>
        <authorList>
            <person name="Massaro I."/>
            <person name="Sinha N.R."/>
            <person name="Poethig S."/>
            <person name="Leichty A.R."/>
        </authorList>
    </citation>
    <scope>NUCLEOTIDE SEQUENCE</scope>
    <source>
        <strain evidence="4">Acra3RX</strain>
        <tissue evidence="4">Leaf</tissue>
    </source>
</reference>
<feature type="domain" description="Bifunctional inhibitor/plant lipid transfer protein/seed storage helical" evidence="3">
    <location>
        <begin position="42"/>
        <end position="123"/>
    </location>
</feature>
<dbReference type="SMART" id="SM00499">
    <property type="entry name" value="AAI"/>
    <property type="match status" value="1"/>
</dbReference>
<dbReference type="Pfam" id="PF14547">
    <property type="entry name" value="Hydrophob_seed"/>
    <property type="match status" value="1"/>
</dbReference>
<dbReference type="EMBL" id="JAWXYG010000011">
    <property type="protein sequence ID" value="KAK4259728.1"/>
    <property type="molecule type" value="Genomic_DNA"/>
</dbReference>
<protein>
    <recommendedName>
        <fullName evidence="3">Bifunctional inhibitor/plant lipid transfer protein/seed storage helical domain-containing protein</fullName>
    </recommendedName>
</protein>
<evidence type="ECO:0000256" key="1">
    <source>
        <dbReference type="ARBA" id="ARBA00008965"/>
    </source>
</evidence>
<evidence type="ECO:0000313" key="4">
    <source>
        <dbReference type="EMBL" id="KAK4259728.1"/>
    </source>
</evidence>
<evidence type="ECO:0000313" key="5">
    <source>
        <dbReference type="Proteomes" id="UP001293593"/>
    </source>
</evidence>